<reference evidence="2 3" key="1">
    <citation type="submission" date="2022-11" db="EMBL/GenBank/DDBJ databases">
        <title>Whole genome sequence of Eschrichtius robustus ER-17-0199.</title>
        <authorList>
            <person name="Bruniche-Olsen A."/>
            <person name="Black A.N."/>
            <person name="Fields C.J."/>
            <person name="Walden K."/>
            <person name="Dewoody J.A."/>
        </authorList>
    </citation>
    <scope>NUCLEOTIDE SEQUENCE [LARGE SCALE GENOMIC DNA]</scope>
    <source>
        <strain evidence="2">ER-17-0199</strain>
        <tissue evidence="2">Blubber</tissue>
    </source>
</reference>
<gene>
    <name evidence="2" type="ORF">J1605_009402</name>
</gene>
<protein>
    <submittedName>
        <fullName evidence="2">Uncharacterized protein</fullName>
    </submittedName>
</protein>
<comment type="caution">
    <text evidence="2">The sequence shown here is derived from an EMBL/GenBank/DDBJ whole genome shotgun (WGS) entry which is preliminary data.</text>
</comment>
<proteinExistence type="predicted"/>
<name>A0AB34GY35_ESCRO</name>
<dbReference type="Proteomes" id="UP001159641">
    <property type="component" value="Unassembled WGS sequence"/>
</dbReference>
<sequence length="265" mass="27523">MVPLFTHREQNFDRLSLAKSSQSREAQAQSPSKEPVDKVFGGLPQRRNPLSWANRLQRAPAAEANGRCVGDHTVTPVPSGPLQPSEVGGPPSASGKVATALAYISRVKSGPLRPQEAIAPAQGAAGGTGPRSSRFRFGGGGGSGFRSGWRFVWRPGRGLGFHGGSRGGVWAGGGWAGVAEQEGAVSRLLSPGNATVLRVQVSSSSFGSSSSGPRVRGTDTLATRRVRSPVSGSGLLLWTAPPGTWGEGTVVSPAFDSQESCWLLE</sequence>
<dbReference type="EMBL" id="JAIQCJ010002088">
    <property type="protein sequence ID" value="KAJ8783319.1"/>
    <property type="molecule type" value="Genomic_DNA"/>
</dbReference>
<feature type="region of interest" description="Disordered" evidence="1">
    <location>
        <begin position="13"/>
        <end position="48"/>
    </location>
</feature>
<accession>A0AB34GY35</accession>
<evidence type="ECO:0000313" key="3">
    <source>
        <dbReference type="Proteomes" id="UP001159641"/>
    </source>
</evidence>
<feature type="compositionally biased region" description="Polar residues" evidence="1">
    <location>
        <begin position="18"/>
        <end position="32"/>
    </location>
</feature>
<evidence type="ECO:0000313" key="2">
    <source>
        <dbReference type="EMBL" id="KAJ8783319.1"/>
    </source>
</evidence>
<evidence type="ECO:0000256" key="1">
    <source>
        <dbReference type="SAM" id="MobiDB-lite"/>
    </source>
</evidence>
<feature type="region of interest" description="Disordered" evidence="1">
    <location>
        <begin position="62"/>
        <end position="93"/>
    </location>
</feature>
<dbReference type="AlphaFoldDB" id="A0AB34GY35"/>
<organism evidence="2 3">
    <name type="scientific">Eschrichtius robustus</name>
    <name type="common">California gray whale</name>
    <name type="synonym">Eschrichtius gibbosus</name>
    <dbReference type="NCBI Taxonomy" id="9764"/>
    <lineage>
        <taxon>Eukaryota</taxon>
        <taxon>Metazoa</taxon>
        <taxon>Chordata</taxon>
        <taxon>Craniata</taxon>
        <taxon>Vertebrata</taxon>
        <taxon>Euteleostomi</taxon>
        <taxon>Mammalia</taxon>
        <taxon>Eutheria</taxon>
        <taxon>Laurasiatheria</taxon>
        <taxon>Artiodactyla</taxon>
        <taxon>Whippomorpha</taxon>
        <taxon>Cetacea</taxon>
        <taxon>Mysticeti</taxon>
        <taxon>Eschrichtiidae</taxon>
        <taxon>Eschrichtius</taxon>
    </lineage>
</organism>
<keyword evidence="3" id="KW-1185">Reference proteome</keyword>